<keyword evidence="1" id="KW-1133">Transmembrane helix</keyword>
<dbReference type="EMBL" id="JBHTON010000054">
    <property type="protein sequence ID" value="MFD1486188.1"/>
    <property type="molecule type" value="Genomic_DNA"/>
</dbReference>
<keyword evidence="1" id="KW-0812">Transmembrane</keyword>
<evidence type="ECO:0000313" key="2">
    <source>
        <dbReference type="EMBL" id="MFD1486188.1"/>
    </source>
</evidence>
<reference evidence="3" key="1">
    <citation type="journal article" date="2019" name="Int. J. Syst. Evol. Microbiol.">
        <title>The Global Catalogue of Microorganisms (GCM) 10K type strain sequencing project: providing services to taxonomists for standard genome sequencing and annotation.</title>
        <authorList>
            <consortium name="The Broad Institute Genomics Platform"/>
            <consortium name="The Broad Institute Genome Sequencing Center for Infectious Disease"/>
            <person name="Wu L."/>
            <person name="Ma J."/>
        </authorList>
    </citation>
    <scope>NUCLEOTIDE SEQUENCE [LARGE SCALE GENOMIC DNA]</scope>
    <source>
        <strain evidence="3">CCM 8903</strain>
    </source>
</reference>
<organism evidence="2 3">
    <name type="scientific">Lacticaseibacillus baoqingensis</name>
    <dbReference type="NCBI Taxonomy" id="2486013"/>
    <lineage>
        <taxon>Bacteria</taxon>
        <taxon>Bacillati</taxon>
        <taxon>Bacillota</taxon>
        <taxon>Bacilli</taxon>
        <taxon>Lactobacillales</taxon>
        <taxon>Lactobacillaceae</taxon>
        <taxon>Lacticaseibacillus</taxon>
    </lineage>
</organism>
<sequence length="143" mass="15703">MKRALYWLVFRIEIPDQNAEFAADEGLGLTAIIVMSGLWVLVGARLVAAPKMRLADWCWLGFVVLVWSSYTLRIKRLALDQAVAPRLSPFAQGVRAVASGVWVVVVSGPLTHALLQDWHTTSIMVGTLAVMTMLTALPVEKNS</sequence>
<dbReference type="Proteomes" id="UP001597252">
    <property type="component" value="Unassembled WGS sequence"/>
</dbReference>
<comment type="caution">
    <text evidence="2">The sequence shown here is derived from an EMBL/GenBank/DDBJ whole genome shotgun (WGS) entry which is preliminary data.</text>
</comment>
<feature type="transmembrane region" description="Helical" evidence="1">
    <location>
        <begin position="54"/>
        <end position="72"/>
    </location>
</feature>
<proteinExistence type="predicted"/>
<dbReference type="RefSeq" id="WP_125752370.1">
    <property type="nucleotide sequence ID" value="NZ_JBHTON010000054.1"/>
</dbReference>
<feature type="transmembrane region" description="Helical" evidence="1">
    <location>
        <begin position="121"/>
        <end position="139"/>
    </location>
</feature>
<keyword evidence="1" id="KW-0472">Membrane</keyword>
<feature type="transmembrane region" description="Helical" evidence="1">
    <location>
        <begin position="21"/>
        <end position="42"/>
    </location>
</feature>
<accession>A0ABW4EAY7</accession>
<keyword evidence="3" id="KW-1185">Reference proteome</keyword>
<name>A0ABW4EAY7_9LACO</name>
<evidence type="ECO:0000313" key="3">
    <source>
        <dbReference type="Proteomes" id="UP001597252"/>
    </source>
</evidence>
<evidence type="ECO:0000256" key="1">
    <source>
        <dbReference type="SAM" id="Phobius"/>
    </source>
</evidence>
<feature type="transmembrane region" description="Helical" evidence="1">
    <location>
        <begin position="93"/>
        <end position="115"/>
    </location>
</feature>
<protein>
    <submittedName>
        <fullName evidence="2">Uncharacterized protein</fullName>
    </submittedName>
</protein>
<gene>
    <name evidence="2" type="ORF">ACFQ5J_13225</name>
</gene>